<dbReference type="EMBL" id="CP001848">
    <property type="protein sequence ID" value="ADB17504.1"/>
    <property type="molecule type" value="Genomic_DNA"/>
</dbReference>
<evidence type="ECO:0000313" key="1">
    <source>
        <dbReference type="EMBL" id="ADB17504.1"/>
    </source>
</evidence>
<keyword evidence="2" id="KW-1185">Reference proteome</keyword>
<gene>
    <name evidence="1" type="ordered locus">Psta_2838</name>
</gene>
<name>D2R7S8_PIRSD</name>
<organism evidence="1 2">
    <name type="scientific">Pirellula staleyi (strain ATCC 27377 / DSM 6068 / ICPB 4128)</name>
    <name type="common">Pirella staleyi</name>
    <dbReference type="NCBI Taxonomy" id="530564"/>
    <lineage>
        <taxon>Bacteria</taxon>
        <taxon>Pseudomonadati</taxon>
        <taxon>Planctomycetota</taxon>
        <taxon>Planctomycetia</taxon>
        <taxon>Pirellulales</taxon>
        <taxon>Pirellulaceae</taxon>
        <taxon>Pirellula</taxon>
    </lineage>
</organism>
<dbReference type="KEGG" id="psl:Psta_2838"/>
<dbReference type="STRING" id="530564.Psta_2838"/>
<dbReference type="AlphaFoldDB" id="D2R7S8"/>
<sequence length="58" mass="6755">MRKMLANVQYIFKTNAETLHSIVTNCYKMFTCGETALFFLQNFCDKPPPAMYARLVNE</sequence>
<proteinExistence type="predicted"/>
<dbReference type="HOGENOM" id="CLU_2975361_0_0_0"/>
<evidence type="ECO:0000313" key="2">
    <source>
        <dbReference type="Proteomes" id="UP000001887"/>
    </source>
</evidence>
<dbReference type="Proteomes" id="UP000001887">
    <property type="component" value="Chromosome"/>
</dbReference>
<reference evidence="1 2" key="1">
    <citation type="journal article" date="2009" name="Stand. Genomic Sci.">
        <title>Complete genome sequence of Pirellula staleyi type strain (ATCC 27377).</title>
        <authorList>
            <person name="Clum A."/>
            <person name="Tindall B.J."/>
            <person name="Sikorski J."/>
            <person name="Ivanova N."/>
            <person name="Mavrommatis K."/>
            <person name="Lucas S."/>
            <person name="Glavina del Rio T."/>
            <person name="Nolan M."/>
            <person name="Chen F."/>
            <person name="Tice H."/>
            <person name="Pitluck S."/>
            <person name="Cheng J.F."/>
            <person name="Chertkov O."/>
            <person name="Brettin T."/>
            <person name="Han C."/>
            <person name="Detter J.C."/>
            <person name="Kuske C."/>
            <person name="Bruce D."/>
            <person name="Goodwin L."/>
            <person name="Ovchinikova G."/>
            <person name="Pati A."/>
            <person name="Mikhailova N."/>
            <person name="Chen A."/>
            <person name="Palaniappan K."/>
            <person name="Land M."/>
            <person name="Hauser L."/>
            <person name="Chang Y.J."/>
            <person name="Jeffries C.D."/>
            <person name="Chain P."/>
            <person name="Rohde M."/>
            <person name="Goker M."/>
            <person name="Bristow J."/>
            <person name="Eisen J.A."/>
            <person name="Markowitz V."/>
            <person name="Hugenholtz P."/>
            <person name="Kyrpides N.C."/>
            <person name="Klenk H.P."/>
            <person name="Lapidus A."/>
        </authorList>
    </citation>
    <scope>NUCLEOTIDE SEQUENCE [LARGE SCALE GENOMIC DNA]</scope>
    <source>
        <strain evidence="2">ATCC 27377 / DSM 6068 / ICPB 4128</strain>
    </source>
</reference>
<accession>D2R7S8</accession>
<protein>
    <submittedName>
        <fullName evidence="1">Uncharacterized protein</fullName>
    </submittedName>
</protein>